<proteinExistence type="predicted"/>
<evidence type="ECO:0000256" key="1">
    <source>
        <dbReference type="SAM" id="Coils"/>
    </source>
</evidence>
<gene>
    <name evidence="2" type="ORF">JZ751_014905</name>
</gene>
<keyword evidence="3" id="KW-1185">Reference proteome</keyword>
<comment type="caution">
    <text evidence="2">The sequence shown here is derived from an EMBL/GenBank/DDBJ whole genome shotgun (WGS) entry which is preliminary data.</text>
</comment>
<keyword evidence="1" id="KW-0175">Coiled coil</keyword>
<organism evidence="2 3">
    <name type="scientific">Albula glossodonta</name>
    <name type="common">roundjaw bonefish</name>
    <dbReference type="NCBI Taxonomy" id="121402"/>
    <lineage>
        <taxon>Eukaryota</taxon>
        <taxon>Metazoa</taxon>
        <taxon>Chordata</taxon>
        <taxon>Craniata</taxon>
        <taxon>Vertebrata</taxon>
        <taxon>Euteleostomi</taxon>
        <taxon>Actinopterygii</taxon>
        <taxon>Neopterygii</taxon>
        <taxon>Teleostei</taxon>
        <taxon>Albuliformes</taxon>
        <taxon>Albulidae</taxon>
        <taxon>Albula</taxon>
    </lineage>
</organism>
<protein>
    <submittedName>
        <fullName evidence="2">Uncharacterized protein</fullName>
    </submittedName>
</protein>
<feature type="non-terminal residue" evidence="2">
    <location>
        <position position="1"/>
    </location>
</feature>
<name>A0A8T2MYZ0_9TELE</name>
<dbReference type="Proteomes" id="UP000824540">
    <property type="component" value="Unassembled WGS sequence"/>
</dbReference>
<evidence type="ECO:0000313" key="3">
    <source>
        <dbReference type="Proteomes" id="UP000824540"/>
    </source>
</evidence>
<evidence type="ECO:0000313" key="2">
    <source>
        <dbReference type="EMBL" id="KAG9332806.1"/>
    </source>
</evidence>
<feature type="coiled-coil region" evidence="1">
    <location>
        <begin position="41"/>
        <end position="75"/>
    </location>
</feature>
<accession>A0A8T2MYZ0</accession>
<dbReference type="AlphaFoldDB" id="A0A8T2MYZ0"/>
<sequence length="77" mass="9339">MEADLIGDRTKKNYAERARIFKLRRNLDQLDSFYKQKEHDVLKAREELMACRLNITELEKQRDQVERDIEQQKEADN</sequence>
<dbReference type="EMBL" id="JAFBMS010000237">
    <property type="protein sequence ID" value="KAG9332806.1"/>
    <property type="molecule type" value="Genomic_DNA"/>
</dbReference>
<reference evidence="2" key="1">
    <citation type="thesis" date="2021" institute="BYU ScholarsArchive" country="Provo, UT, USA">
        <title>Applications of and Algorithms for Genome Assembly and Genomic Analyses with an Emphasis on Marine Teleosts.</title>
        <authorList>
            <person name="Pickett B.D."/>
        </authorList>
    </citation>
    <scope>NUCLEOTIDE SEQUENCE</scope>
    <source>
        <strain evidence="2">HI-2016</strain>
    </source>
</reference>
<dbReference type="OrthoDB" id="8955795at2759"/>